<keyword evidence="1" id="KW-0472">Membrane</keyword>
<protein>
    <submittedName>
        <fullName evidence="2">Uncharacterized protein</fullName>
    </submittedName>
</protein>
<proteinExistence type="predicted"/>
<evidence type="ECO:0000313" key="2">
    <source>
        <dbReference type="EMBL" id="JAD92121.1"/>
    </source>
</evidence>
<reference evidence="2" key="2">
    <citation type="journal article" date="2015" name="Data Brief">
        <title>Shoot transcriptome of the giant reed, Arundo donax.</title>
        <authorList>
            <person name="Barrero R.A."/>
            <person name="Guerrero F.D."/>
            <person name="Moolhuijzen P."/>
            <person name="Goolsby J.A."/>
            <person name="Tidwell J."/>
            <person name="Bellgard S.E."/>
            <person name="Bellgard M.I."/>
        </authorList>
    </citation>
    <scope>NUCLEOTIDE SEQUENCE</scope>
    <source>
        <tissue evidence="2">Shoot tissue taken approximately 20 cm above the soil surface</tissue>
    </source>
</reference>
<feature type="transmembrane region" description="Helical" evidence="1">
    <location>
        <begin position="32"/>
        <end position="51"/>
    </location>
</feature>
<keyword evidence="1" id="KW-1133">Transmembrane helix</keyword>
<evidence type="ECO:0000256" key="1">
    <source>
        <dbReference type="SAM" id="Phobius"/>
    </source>
</evidence>
<dbReference type="EMBL" id="GBRH01205774">
    <property type="protein sequence ID" value="JAD92121.1"/>
    <property type="molecule type" value="Transcribed_RNA"/>
</dbReference>
<dbReference type="AlphaFoldDB" id="A0A0A9DWH3"/>
<accession>A0A0A9DWH3</accession>
<sequence>MISLVLCTVLMLKAESHQLRLWRIYSRTKTYLPLSLILAVPLLYFTLSVVLL</sequence>
<reference evidence="2" key="1">
    <citation type="submission" date="2014-09" db="EMBL/GenBank/DDBJ databases">
        <authorList>
            <person name="Magalhaes I.L.F."/>
            <person name="Oliveira U."/>
            <person name="Santos F.R."/>
            <person name="Vidigal T.H.D.A."/>
            <person name="Brescovit A.D."/>
            <person name="Santos A.J."/>
        </authorList>
    </citation>
    <scope>NUCLEOTIDE SEQUENCE</scope>
    <source>
        <tissue evidence="2">Shoot tissue taken approximately 20 cm above the soil surface</tissue>
    </source>
</reference>
<keyword evidence="1" id="KW-0812">Transmembrane</keyword>
<organism evidence="2">
    <name type="scientific">Arundo donax</name>
    <name type="common">Giant reed</name>
    <name type="synonym">Donax arundinaceus</name>
    <dbReference type="NCBI Taxonomy" id="35708"/>
    <lineage>
        <taxon>Eukaryota</taxon>
        <taxon>Viridiplantae</taxon>
        <taxon>Streptophyta</taxon>
        <taxon>Embryophyta</taxon>
        <taxon>Tracheophyta</taxon>
        <taxon>Spermatophyta</taxon>
        <taxon>Magnoliopsida</taxon>
        <taxon>Liliopsida</taxon>
        <taxon>Poales</taxon>
        <taxon>Poaceae</taxon>
        <taxon>PACMAD clade</taxon>
        <taxon>Arundinoideae</taxon>
        <taxon>Arundineae</taxon>
        <taxon>Arundo</taxon>
    </lineage>
</organism>
<name>A0A0A9DWH3_ARUDO</name>